<organism evidence="1 2">
    <name type="scientific">Actinomadura physcomitrii</name>
    <dbReference type="NCBI Taxonomy" id="2650748"/>
    <lineage>
        <taxon>Bacteria</taxon>
        <taxon>Bacillati</taxon>
        <taxon>Actinomycetota</taxon>
        <taxon>Actinomycetes</taxon>
        <taxon>Streptosporangiales</taxon>
        <taxon>Thermomonosporaceae</taxon>
        <taxon>Actinomadura</taxon>
    </lineage>
</organism>
<dbReference type="Proteomes" id="UP000462055">
    <property type="component" value="Unassembled WGS sequence"/>
</dbReference>
<name>A0A6I4MJC8_9ACTN</name>
<proteinExistence type="predicted"/>
<evidence type="ECO:0000313" key="1">
    <source>
        <dbReference type="EMBL" id="MWA04087.1"/>
    </source>
</evidence>
<sequence>MTPDEITDALDRLAKELVREGWTVVPIYKGQRPVLHVYDRDVPHLGEGIMLVPGTEAGTWWYRSSMGENLAPHTKPFQAAERIARIHTPYVAAIQAARSRHRQIAQAPKTSFHPPIRPEHATIITDLQRRFPDVVCWWGAYTGEWWALIPGGTRWRLANASDPGDLVQIIATAS</sequence>
<keyword evidence="2" id="KW-1185">Reference proteome</keyword>
<evidence type="ECO:0000313" key="2">
    <source>
        <dbReference type="Proteomes" id="UP000462055"/>
    </source>
</evidence>
<protein>
    <submittedName>
        <fullName evidence="1">Uncharacterized protein</fullName>
    </submittedName>
</protein>
<dbReference type="EMBL" id="WBMS02000024">
    <property type="protein sequence ID" value="MWA04087.1"/>
    <property type="molecule type" value="Genomic_DNA"/>
</dbReference>
<gene>
    <name evidence="1" type="ORF">F8568_027635</name>
</gene>
<accession>A0A6I4MJC8</accession>
<dbReference type="AlphaFoldDB" id="A0A6I4MJC8"/>
<dbReference type="RefSeq" id="WP_151596611.1">
    <property type="nucleotide sequence ID" value="NZ_WBMS02000024.1"/>
</dbReference>
<reference evidence="1" key="1">
    <citation type="submission" date="2019-12" db="EMBL/GenBank/DDBJ databases">
        <title>Actinomadura physcomitrii sp. nov., a novel actinomycete isolated from moss [Physcomitrium sphaericum (Ludw) Fuernr].</title>
        <authorList>
            <person name="Zhuang X."/>
        </authorList>
    </citation>
    <scope>NUCLEOTIDE SEQUENCE [LARGE SCALE GENOMIC DNA]</scope>
    <source>
        <strain evidence="1">LD22</strain>
    </source>
</reference>
<comment type="caution">
    <text evidence="1">The sequence shown here is derived from an EMBL/GenBank/DDBJ whole genome shotgun (WGS) entry which is preliminary data.</text>
</comment>